<keyword evidence="1" id="KW-0732">Signal</keyword>
<gene>
    <name evidence="2" type="ORF">SAMN05444148_0950</name>
</gene>
<evidence type="ECO:0008006" key="4">
    <source>
        <dbReference type="Google" id="ProtNLM"/>
    </source>
</evidence>
<reference evidence="3" key="1">
    <citation type="submission" date="2016-11" db="EMBL/GenBank/DDBJ databases">
        <authorList>
            <person name="Varghese N."/>
            <person name="Submissions S."/>
        </authorList>
    </citation>
    <scope>NUCLEOTIDE SEQUENCE [LARGE SCALE GENOMIC DNA]</scope>
    <source>
        <strain evidence="3">DSM 25330</strain>
    </source>
</reference>
<dbReference type="InterPro" id="IPR025634">
    <property type="entry name" value="DUF4292"/>
</dbReference>
<dbReference type="PROSITE" id="PS51257">
    <property type="entry name" value="PROKAR_LIPOPROTEIN"/>
    <property type="match status" value="1"/>
</dbReference>
<dbReference type="InterPro" id="IPR029046">
    <property type="entry name" value="LolA/LolB/LppX"/>
</dbReference>
<dbReference type="Gene3D" id="2.50.20.10">
    <property type="entry name" value="Lipoprotein localisation LolA/LolB/LppX"/>
    <property type="match status" value="1"/>
</dbReference>
<dbReference type="AlphaFoldDB" id="A0A1M5MP25"/>
<dbReference type="OrthoDB" id="849114at2"/>
<evidence type="ECO:0000313" key="2">
    <source>
        <dbReference type="EMBL" id="SHG78996.1"/>
    </source>
</evidence>
<evidence type="ECO:0000256" key="1">
    <source>
        <dbReference type="ARBA" id="ARBA00022729"/>
    </source>
</evidence>
<name>A0A1M5MP25_9FLAO</name>
<dbReference type="STRING" id="1089305.SAMN05444148_0950"/>
<dbReference type="Proteomes" id="UP000184522">
    <property type="component" value="Unassembled WGS sequence"/>
</dbReference>
<keyword evidence="3" id="KW-1185">Reference proteome</keyword>
<evidence type="ECO:0000313" key="3">
    <source>
        <dbReference type="Proteomes" id="UP000184522"/>
    </source>
</evidence>
<accession>A0A1M5MP25</accession>
<dbReference type="EMBL" id="FQWS01000001">
    <property type="protein sequence ID" value="SHG78996.1"/>
    <property type="molecule type" value="Genomic_DNA"/>
</dbReference>
<protein>
    <recommendedName>
        <fullName evidence="4">Deoxyuridine 5'-triphosphate nucleotidohydrolase</fullName>
    </recommendedName>
</protein>
<dbReference type="SUPFAM" id="SSF89392">
    <property type="entry name" value="Prokaryotic lipoproteins and lipoprotein localization factors"/>
    <property type="match status" value="1"/>
</dbReference>
<sequence length="265" mass="30495">MKRFITYNFKYTQLIIIFAIMISTIGCKSSKAIAAAGEANPRLSAKQVVRAHQKNEIAFKTMQAKAKINITQDEKTQGTTFNLRIKKDEVIWLSAPLGLARMMITPNKVQFYNKTDNTYFDGSYQLLSDFVGFDLDFAKVQNILMGQAIYDLQSQAHKVDIQDNSYVLQPKRQDPMLEVFYLLNASHYKLDSLQLAQSVKRRILQVDYKSYQDIDKNVIPKEIKIIAVEDTDEALIDMEIKSVSLNEEVRFPFRIPSGYKEIELK</sequence>
<proteinExistence type="predicted"/>
<dbReference type="Pfam" id="PF14125">
    <property type="entry name" value="DUF4292"/>
    <property type="match status" value="1"/>
</dbReference>
<organism evidence="2 3">
    <name type="scientific">Winogradskyella jejuensis</name>
    <dbReference type="NCBI Taxonomy" id="1089305"/>
    <lineage>
        <taxon>Bacteria</taxon>
        <taxon>Pseudomonadati</taxon>
        <taxon>Bacteroidota</taxon>
        <taxon>Flavobacteriia</taxon>
        <taxon>Flavobacteriales</taxon>
        <taxon>Flavobacteriaceae</taxon>
        <taxon>Winogradskyella</taxon>
    </lineage>
</organism>
<dbReference type="RefSeq" id="WP_073083717.1">
    <property type="nucleotide sequence ID" value="NZ_FQWS01000001.1"/>
</dbReference>